<dbReference type="SUPFAM" id="SSF54427">
    <property type="entry name" value="NTF2-like"/>
    <property type="match status" value="1"/>
</dbReference>
<name>A0ABM8ZTE9_9VIBR</name>
<accession>A0ABM8ZTE9</accession>
<dbReference type="PANTHER" id="PTHR47307:SF1">
    <property type="entry name" value="GLUTATHIONE-REGULATED POTASSIUM-EFFLUX SYSTEM ANCILLARY PROTEIN KEFG"/>
    <property type="match status" value="1"/>
</dbReference>
<dbReference type="InterPro" id="IPR029039">
    <property type="entry name" value="Flavoprotein-like_sf"/>
</dbReference>
<dbReference type="EMBL" id="CAKLDI010000001">
    <property type="protein sequence ID" value="CAH0533593.1"/>
    <property type="molecule type" value="Genomic_DNA"/>
</dbReference>
<organism evidence="3 4">
    <name type="scientific">Vibrio stylophorae</name>
    <dbReference type="NCBI Taxonomy" id="659351"/>
    <lineage>
        <taxon>Bacteria</taxon>
        <taxon>Pseudomonadati</taxon>
        <taxon>Pseudomonadota</taxon>
        <taxon>Gammaproteobacteria</taxon>
        <taxon>Vibrionales</taxon>
        <taxon>Vibrionaceae</taxon>
        <taxon>Vibrio</taxon>
    </lineage>
</organism>
<evidence type="ECO:0000313" key="4">
    <source>
        <dbReference type="Proteomes" id="UP000838672"/>
    </source>
</evidence>
<keyword evidence="1 3" id="KW-0560">Oxidoreductase</keyword>
<dbReference type="InterPro" id="IPR032710">
    <property type="entry name" value="NTF2-like_dom_sf"/>
</dbReference>
<dbReference type="GO" id="GO:0003955">
    <property type="term" value="F:NAD(P)H dehydrogenase (quinone) activity"/>
    <property type="evidence" value="ECO:0007669"/>
    <property type="project" value="UniProtKB-EC"/>
</dbReference>
<dbReference type="InterPro" id="IPR046980">
    <property type="entry name" value="KefG/KefF"/>
</dbReference>
<reference evidence="3" key="1">
    <citation type="submission" date="2021-11" db="EMBL/GenBank/DDBJ databases">
        <authorList>
            <person name="Rodrigo-Torres L."/>
            <person name="Arahal R. D."/>
            <person name="Lucena T."/>
        </authorList>
    </citation>
    <scope>NUCLEOTIDE SEQUENCE</scope>
    <source>
        <strain evidence="3">CECT 7929</strain>
    </source>
</reference>
<comment type="caution">
    <text evidence="3">The sequence shown here is derived from an EMBL/GenBank/DDBJ whole genome shotgun (WGS) entry which is preliminary data.</text>
</comment>
<evidence type="ECO:0000259" key="2">
    <source>
        <dbReference type="Pfam" id="PF02525"/>
    </source>
</evidence>
<dbReference type="PANTHER" id="PTHR47307">
    <property type="entry name" value="GLUTATHIONE-REGULATED POTASSIUM-EFFLUX SYSTEM ANCILLARY PROTEIN KEFG"/>
    <property type="match status" value="1"/>
</dbReference>
<dbReference type="InterPro" id="IPR003680">
    <property type="entry name" value="Flavodoxin_fold"/>
</dbReference>
<evidence type="ECO:0000313" key="3">
    <source>
        <dbReference type="EMBL" id="CAH0533593.1"/>
    </source>
</evidence>
<dbReference type="EC" id="1.6.5.2" evidence="3"/>
<gene>
    <name evidence="3" type="primary">kefG_1</name>
    <name evidence="3" type="ORF">VST7929_01463</name>
</gene>
<dbReference type="RefSeq" id="WP_237466029.1">
    <property type="nucleotide sequence ID" value="NZ_CAKLDI010000001.1"/>
</dbReference>
<feature type="domain" description="Flavodoxin-like fold" evidence="2">
    <location>
        <begin position="2"/>
        <end position="154"/>
    </location>
</feature>
<dbReference type="Proteomes" id="UP000838672">
    <property type="component" value="Unassembled WGS sequence"/>
</dbReference>
<keyword evidence="4" id="KW-1185">Reference proteome</keyword>
<evidence type="ECO:0000256" key="1">
    <source>
        <dbReference type="ARBA" id="ARBA00023002"/>
    </source>
</evidence>
<protein>
    <submittedName>
        <fullName evidence="3">Glutathione-regulated potassium-efflux system ancillary protein KefG</fullName>
        <ecNumber evidence="3">1.6.5.2</ecNumber>
    </submittedName>
</protein>
<dbReference type="SUPFAM" id="SSF52218">
    <property type="entry name" value="Flavoproteins"/>
    <property type="match status" value="1"/>
</dbReference>
<proteinExistence type="predicted"/>
<dbReference type="Pfam" id="PF02525">
    <property type="entry name" value="Flavodoxin_2"/>
    <property type="match status" value="1"/>
</dbReference>
<sequence>MSKVLVISGHPELATSNTNQLILNQLESQLEQVEIRRLDSLYPDYQIDVEAEQQALLSADIVVLQYPFFWYAMPAILKKWLDDVFCYNFAYGSKGDKLKGKVLLASFTIGGPEEAYDPLGFNHFTIEQLMHPMQQTAYLSGMQYHKPIYSHGMVYIPGVYNTLEGVQAKAMTHAERLIDAIHRLRQTPSNARENQVKTLAQQWFAQMDTLAENPAPFHAQLSRDVLFDVPEGQFTGRAGFDDWYAQLRLHFAPGCQHHIEQMELVEEKGESHLYLKLKLSGQTMAGDAVALDIDEHWQLVFAGDTPQISRYQVRSVQ</sequence>
<dbReference type="Gene3D" id="3.40.50.360">
    <property type="match status" value="1"/>
</dbReference>